<keyword evidence="3" id="KW-1185">Reference proteome</keyword>
<geneLocation type="plasmid" evidence="2 3">
    <name>pMIC7113.01</name>
</geneLocation>
<dbReference type="HOGENOM" id="CLU_1193227_0_0_3"/>
<dbReference type="AlphaFoldDB" id="K9WR50"/>
<feature type="compositionally biased region" description="Polar residues" evidence="1">
    <location>
        <begin position="201"/>
        <end position="221"/>
    </location>
</feature>
<evidence type="ECO:0000313" key="2">
    <source>
        <dbReference type="EMBL" id="AFZ22032.1"/>
    </source>
</evidence>
<dbReference type="KEGG" id="mic:Mic7113_6452"/>
<reference evidence="2 3" key="1">
    <citation type="submission" date="2012-06" db="EMBL/GenBank/DDBJ databases">
        <title>Finished plasmid 1 of genome of Microcoleus sp. PCC 7113.</title>
        <authorList>
            <consortium name="US DOE Joint Genome Institute"/>
            <person name="Gugger M."/>
            <person name="Coursin T."/>
            <person name="Rippka R."/>
            <person name="Tandeau De Marsac N."/>
            <person name="Huntemann M."/>
            <person name="Wei C.-L."/>
            <person name="Han J."/>
            <person name="Detter J.C."/>
            <person name="Han C."/>
            <person name="Tapia R."/>
            <person name="Chen A."/>
            <person name="Kyrpides N."/>
            <person name="Mavromatis K."/>
            <person name="Markowitz V."/>
            <person name="Szeto E."/>
            <person name="Ivanova N."/>
            <person name="Pagani I."/>
            <person name="Pati A."/>
            <person name="Goodwin L."/>
            <person name="Nordberg H.P."/>
            <person name="Cantor M.N."/>
            <person name="Hua S.X."/>
            <person name="Woyke T."/>
            <person name="Kerfeld C.A."/>
        </authorList>
    </citation>
    <scope>NUCLEOTIDE SEQUENCE [LARGE SCALE GENOMIC DNA]</scope>
    <source>
        <strain evidence="2 3">PCC 7113</strain>
        <plasmid evidence="2 3">pMIC7113.01</plasmid>
    </source>
</reference>
<proteinExistence type="predicted"/>
<organism evidence="2 3">
    <name type="scientific">Allocoleopsis franciscana PCC 7113</name>
    <dbReference type="NCBI Taxonomy" id="1173027"/>
    <lineage>
        <taxon>Bacteria</taxon>
        <taxon>Bacillati</taxon>
        <taxon>Cyanobacteriota</taxon>
        <taxon>Cyanophyceae</taxon>
        <taxon>Coleofasciculales</taxon>
        <taxon>Coleofasciculaceae</taxon>
        <taxon>Allocoleopsis</taxon>
        <taxon>Allocoleopsis franciscana</taxon>
    </lineage>
</organism>
<dbReference type="RefSeq" id="WP_015186159.1">
    <property type="nucleotide sequence ID" value="NC_019739.1"/>
</dbReference>
<sequence>MTQKKLPPQSSTLFDLKDSVLAPQPNSISPGSIAALKGLLGLGTDKEFVALLLELAEFRLPHVRYLAGPIVVSGGGWQDTIPSWLLEAIPVARFEAIAAEAEAGEVGELATAEEMLACLYPATMIAPMSHRWYQVYMYVGNEVLTKHKKLPPEQSFWELMNIAHPITYEQVKYDYNELALDIRKRVIKQAAARGVGKRPRSQQSQADSTEAPQAAKSTQPLKHQLSLFELEG</sequence>
<dbReference type="EMBL" id="CP003631">
    <property type="protein sequence ID" value="AFZ22032.1"/>
    <property type="molecule type" value="Genomic_DNA"/>
</dbReference>
<name>K9WR50_9CYAN</name>
<accession>K9WR50</accession>
<feature type="region of interest" description="Disordered" evidence="1">
    <location>
        <begin position="193"/>
        <end position="232"/>
    </location>
</feature>
<dbReference type="Proteomes" id="UP000010471">
    <property type="component" value="Plasmid pMIC7113.01"/>
</dbReference>
<evidence type="ECO:0000313" key="3">
    <source>
        <dbReference type="Proteomes" id="UP000010471"/>
    </source>
</evidence>
<gene>
    <name evidence="2" type="ORF">Mic7113_6452</name>
</gene>
<evidence type="ECO:0000256" key="1">
    <source>
        <dbReference type="SAM" id="MobiDB-lite"/>
    </source>
</evidence>
<protein>
    <submittedName>
        <fullName evidence="2">Uncharacterized protein</fullName>
    </submittedName>
</protein>
<dbReference type="OrthoDB" id="481689at2"/>
<keyword evidence="2" id="KW-0614">Plasmid</keyword>